<dbReference type="EMBL" id="JAMZFT010000001">
    <property type="protein sequence ID" value="MCP1335918.1"/>
    <property type="molecule type" value="Genomic_DNA"/>
</dbReference>
<organism evidence="1 2">
    <name type="scientific">Futiania mangrovi</name>
    <dbReference type="NCBI Taxonomy" id="2959716"/>
    <lineage>
        <taxon>Bacteria</taxon>
        <taxon>Pseudomonadati</taxon>
        <taxon>Pseudomonadota</taxon>
        <taxon>Alphaproteobacteria</taxon>
        <taxon>Futianiales</taxon>
        <taxon>Futianiaceae</taxon>
        <taxon>Futiania</taxon>
    </lineage>
</organism>
<gene>
    <name evidence="1" type="ORF">NJQ99_05805</name>
</gene>
<name>A0A9J6PCD6_9PROT</name>
<dbReference type="Gene3D" id="3.30.2270.10">
    <property type="entry name" value="Folate-binding superfamily"/>
    <property type="match status" value="1"/>
</dbReference>
<evidence type="ECO:0000313" key="1">
    <source>
        <dbReference type="EMBL" id="MCP1335918.1"/>
    </source>
</evidence>
<dbReference type="GO" id="GO:0008115">
    <property type="term" value="F:sarcosine oxidase activity"/>
    <property type="evidence" value="ECO:0007669"/>
    <property type="project" value="InterPro"/>
</dbReference>
<dbReference type="InterPro" id="IPR038561">
    <property type="entry name" value="SoxD_sf"/>
</dbReference>
<dbReference type="Proteomes" id="UP001055804">
    <property type="component" value="Unassembled WGS sequence"/>
</dbReference>
<keyword evidence="2" id="KW-1185">Reference proteome</keyword>
<protein>
    <submittedName>
        <fullName evidence="1">Sarcosine oxidase subunit delta</fullName>
    </submittedName>
</protein>
<evidence type="ECO:0000313" key="2">
    <source>
        <dbReference type="Proteomes" id="UP001055804"/>
    </source>
</evidence>
<dbReference type="Pfam" id="PF04267">
    <property type="entry name" value="SoxD"/>
    <property type="match status" value="1"/>
</dbReference>
<comment type="caution">
    <text evidence="1">The sequence shown here is derived from an EMBL/GenBank/DDBJ whole genome shotgun (WGS) entry which is preliminary data.</text>
</comment>
<dbReference type="GO" id="GO:0046653">
    <property type="term" value="P:tetrahydrofolate metabolic process"/>
    <property type="evidence" value="ECO:0007669"/>
    <property type="project" value="InterPro"/>
</dbReference>
<accession>A0A9J6PCD6</accession>
<proteinExistence type="predicted"/>
<dbReference type="InterPro" id="IPR006279">
    <property type="entry name" value="SoxD"/>
</dbReference>
<dbReference type="AlphaFoldDB" id="A0A9J6PCD6"/>
<dbReference type="RefSeq" id="WP_269331843.1">
    <property type="nucleotide sequence ID" value="NZ_JAMZFT010000001.1"/>
</dbReference>
<reference evidence="1" key="1">
    <citation type="submission" date="2022-06" db="EMBL/GenBank/DDBJ databases">
        <title>Isolation and Genomics of Futiania mangrovii gen. nov., sp. nov., a Rare and Metabolically-versatile member in the Class Alphaproteobacteria.</title>
        <authorList>
            <person name="Liu L."/>
            <person name="Huang W.-C."/>
            <person name="Pan J."/>
            <person name="Li J."/>
            <person name="Huang Y."/>
            <person name="Du H."/>
            <person name="Liu Y."/>
            <person name="Li M."/>
        </authorList>
    </citation>
    <scope>NUCLEOTIDE SEQUENCE</scope>
    <source>
        <strain evidence="1">FT118</strain>
    </source>
</reference>
<sequence>MLRITCPVCGAEGDETEFAYGHQAHIHRPGPDCTDAEWEEYLFLRENPKGWHAERWLHAFGCGKWFHAVRHTVTMEIAGTYPADAKPPADLKTLLEGAA</sequence>